<organism evidence="5 6">
    <name type="scientific">Luteococcus peritonei</name>
    <dbReference type="NCBI Taxonomy" id="88874"/>
    <lineage>
        <taxon>Bacteria</taxon>
        <taxon>Bacillati</taxon>
        <taxon>Actinomycetota</taxon>
        <taxon>Actinomycetes</taxon>
        <taxon>Propionibacteriales</taxon>
        <taxon>Propionibacteriaceae</taxon>
        <taxon>Luteococcus</taxon>
    </lineage>
</organism>
<dbReference type="RefSeq" id="WP_343873337.1">
    <property type="nucleotide sequence ID" value="NZ_BAAAIX010000015.1"/>
</dbReference>
<dbReference type="PROSITE" id="PS51898">
    <property type="entry name" value="TYR_RECOMBINASE"/>
    <property type="match status" value="1"/>
</dbReference>
<accession>A0ABW4RVF7</accession>
<evidence type="ECO:0000256" key="3">
    <source>
        <dbReference type="ARBA" id="ARBA00023172"/>
    </source>
</evidence>
<evidence type="ECO:0000259" key="4">
    <source>
        <dbReference type="PROSITE" id="PS51898"/>
    </source>
</evidence>
<dbReference type="InterPro" id="IPR050090">
    <property type="entry name" value="Tyrosine_recombinase_XerCD"/>
</dbReference>
<protein>
    <submittedName>
        <fullName evidence="5">Tyrosine-type recombinase/integrase</fullName>
    </submittedName>
</protein>
<proteinExistence type="inferred from homology"/>
<dbReference type="PANTHER" id="PTHR30349:SF41">
    <property type="entry name" value="INTEGRASE_RECOMBINASE PROTEIN MJ0367-RELATED"/>
    <property type="match status" value="1"/>
</dbReference>
<dbReference type="CDD" id="cd00397">
    <property type="entry name" value="DNA_BRE_C"/>
    <property type="match status" value="1"/>
</dbReference>
<keyword evidence="3" id="KW-0233">DNA recombination</keyword>
<name>A0ABW4RVF7_9ACTN</name>
<evidence type="ECO:0000313" key="6">
    <source>
        <dbReference type="Proteomes" id="UP001597326"/>
    </source>
</evidence>
<dbReference type="Pfam" id="PF00589">
    <property type="entry name" value="Phage_integrase"/>
    <property type="match status" value="1"/>
</dbReference>
<dbReference type="Gene3D" id="1.10.443.10">
    <property type="entry name" value="Intergrase catalytic core"/>
    <property type="match status" value="1"/>
</dbReference>
<feature type="domain" description="Tyr recombinase" evidence="4">
    <location>
        <begin position="178"/>
        <end position="365"/>
    </location>
</feature>
<reference evidence="6" key="1">
    <citation type="journal article" date="2019" name="Int. J. Syst. Evol. Microbiol.">
        <title>The Global Catalogue of Microorganisms (GCM) 10K type strain sequencing project: providing services to taxonomists for standard genome sequencing and annotation.</title>
        <authorList>
            <consortium name="The Broad Institute Genomics Platform"/>
            <consortium name="The Broad Institute Genome Sequencing Center for Infectious Disease"/>
            <person name="Wu L."/>
            <person name="Ma J."/>
        </authorList>
    </citation>
    <scope>NUCLEOTIDE SEQUENCE [LARGE SCALE GENOMIC DNA]</scope>
    <source>
        <strain evidence="6">CAIM 431</strain>
    </source>
</reference>
<dbReference type="Proteomes" id="UP001597326">
    <property type="component" value="Unassembled WGS sequence"/>
</dbReference>
<dbReference type="SUPFAM" id="SSF56349">
    <property type="entry name" value="DNA breaking-rejoining enzymes"/>
    <property type="match status" value="1"/>
</dbReference>
<dbReference type="PANTHER" id="PTHR30349">
    <property type="entry name" value="PHAGE INTEGRASE-RELATED"/>
    <property type="match status" value="1"/>
</dbReference>
<dbReference type="InterPro" id="IPR002104">
    <property type="entry name" value="Integrase_catalytic"/>
</dbReference>
<dbReference type="InterPro" id="IPR011010">
    <property type="entry name" value="DNA_brk_join_enz"/>
</dbReference>
<comment type="similarity">
    <text evidence="1">Belongs to the 'phage' integrase family.</text>
</comment>
<keyword evidence="2" id="KW-0238">DNA-binding</keyword>
<dbReference type="EMBL" id="JBHUFZ010000018">
    <property type="protein sequence ID" value="MFD1890321.1"/>
    <property type="molecule type" value="Genomic_DNA"/>
</dbReference>
<gene>
    <name evidence="5" type="ORF">ACFSCS_09020</name>
</gene>
<keyword evidence="6" id="KW-1185">Reference proteome</keyword>
<comment type="caution">
    <text evidence="5">The sequence shown here is derived from an EMBL/GenBank/DDBJ whole genome shotgun (WGS) entry which is preliminary data.</text>
</comment>
<evidence type="ECO:0000313" key="5">
    <source>
        <dbReference type="EMBL" id="MFD1890321.1"/>
    </source>
</evidence>
<sequence length="398" mass="42644">MAVVDRWAGLTRTQRAQLGGARWEVRWRDEDGRQHRKRMDGHAAAEAFFAASHRRPASASTVQEALARGFDAGLVTAHRLRDLHSLTVADAVAVYVASKSHLSARGLENVKVHAGHVTDALGAAMMHEVTRARVQEWVSDLTCSPSSAGKRLTLLRATFRLMGMPDPSVGVAVRAPAPLHEPLSLQDVAAIARTSRTPTPSKHGPKQERANADTYHALILVMGVLGLRVSEAAALRCRHVEKNTLLVPGTKTSTSRRRLTVPASVMARLHGLVGERGPDELLFQTSTGTAFTREKIGVIVRDASERAIGRRISPHQLRHAAAAAMLERTHGNLPVVSRALGHASTAVTAAVYGAVTDAAVGSALAKVALDFDAILDPDSASRFAAAQEHVSLVPDEDF</sequence>
<dbReference type="InterPro" id="IPR013762">
    <property type="entry name" value="Integrase-like_cat_sf"/>
</dbReference>
<evidence type="ECO:0000256" key="1">
    <source>
        <dbReference type="ARBA" id="ARBA00008857"/>
    </source>
</evidence>
<evidence type="ECO:0000256" key="2">
    <source>
        <dbReference type="ARBA" id="ARBA00023125"/>
    </source>
</evidence>